<dbReference type="Proteomes" id="UP000750711">
    <property type="component" value="Unassembled WGS sequence"/>
</dbReference>
<feature type="non-terminal residue" evidence="1">
    <location>
        <position position="1"/>
    </location>
</feature>
<gene>
    <name evidence="1" type="ORF">GP486_007913</name>
</gene>
<proteinExistence type="predicted"/>
<dbReference type="EMBL" id="JAGHQM010002555">
    <property type="protein sequence ID" value="KAH0548543.1"/>
    <property type="molecule type" value="Genomic_DNA"/>
</dbReference>
<protein>
    <submittedName>
        <fullName evidence="1">Uncharacterized protein</fullName>
    </submittedName>
</protein>
<sequence>QSLETVLAERGDLDVRSGDDAGRSGSVVQQGEFAKVIALLVSSDGCGLADLVAIGLAGFHDEEGFARVPFLDDRLAGGEALGLESIGDLGPLVQVERGEQGNLPKEALVHPSTLKGVLHQDAAEGDPVERPETRTGLCRYDGSRSGGIVHESQLAKGTPRPDGRHLVAHAVGSGLEGPAGVDVDVKTTLLDNVKVVPDIPLRYDLYVLGRDRLLH</sequence>
<dbReference type="AlphaFoldDB" id="A0A9P8I5I0"/>
<organism evidence="1 2">
    <name type="scientific">Trichoglossum hirsutum</name>
    <dbReference type="NCBI Taxonomy" id="265104"/>
    <lineage>
        <taxon>Eukaryota</taxon>
        <taxon>Fungi</taxon>
        <taxon>Dikarya</taxon>
        <taxon>Ascomycota</taxon>
        <taxon>Pezizomycotina</taxon>
        <taxon>Geoglossomycetes</taxon>
        <taxon>Geoglossales</taxon>
        <taxon>Geoglossaceae</taxon>
        <taxon>Trichoglossum</taxon>
    </lineage>
</organism>
<keyword evidence="2" id="KW-1185">Reference proteome</keyword>
<accession>A0A9P8I5I0</accession>
<evidence type="ECO:0000313" key="1">
    <source>
        <dbReference type="EMBL" id="KAH0548543.1"/>
    </source>
</evidence>
<comment type="caution">
    <text evidence="1">The sequence shown here is derived from an EMBL/GenBank/DDBJ whole genome shotgun (WGS) entry which is preliminary data.</text>
</comment>
<reference evidence="1" key="1">
    <citation type="submission" date="2021-03" db="EMBL/GenBank/DDBJ databases">
        <title>Comparative genomics and phylogenomic investigation of the class Geoglossomycetes provide insights into ecological specialization and systematics.</title>
        <authorList>
            <person name="Melie T."/>
            <person name="Pirro S."/>
            <person name="Miller A.N."/>
            <person name="Quandt A."/>
        </authorList>
    </citation>
    <scope>NUCLEOTIDE SEQUENCE</scope>
    <source>
        <strain evidence="1">CAQ_001_2017</strain>
    </source>
</reference>
<evidence type="ECO:0000313" key="2">
    <source>
        <dbReference type="Proteomes" id="UP000750711"/>
    </source>
</evidence>
<name>A0A9P8I5I0_9PEZI</name>